<reference evidence="1" key="1">
    <citation type="submission" date="2019-09" db="EMBL/GenBank/DDBJ databases">
        <title>Characterisation of the sponge microbiome using genome-centric metagenomics.</title>
        <authorList>
            <person name="Engelberts J.P."/>
            <person name="Robbins S.J."/>
            <person name="De Goeij J.M."/>
            <person name="Aranda M."/>
            <person name="Bell S.C."/>
            <person name="Webster N.S."/>
        </authorList>
    </citation>
    <scope>NUCLEOTIDE SEQUENCE</scope>
    <source>
        <strain evidence="1">SB0664_bin_43</strain>
    </source>
</reference>
<protein>
    <submittedName>
        <fullName evidence="1">Uncharacterized protein</fullName>
    </submittedName>
</protein>
<comment type="caution">
    <text evidence="1">The sequence shown here is derived from an EMBL/GenBank/DDBJ whole genome shotgun (WGS) entry which is preliminary data.</text>
</comment>
<accession>A0A6B0Y751</accession>
<evidence type="ECO:0000313" key="1">
    <source>
        <dbReference type="EMBL" id="MXY34956.1"/>
    </source>
</evidence>
<organism evidence="1">
    <name type="scientific">Boseongicola sp. SB0664_bin_43</name>
    <dbReference type="NCBI Taxonomy" id="2604844"/>
    <lineage>
        <taxon>Bacteria</taxon>
        <taxon>Pseudomonadati</taxon>
        <taxon>Pseudomonadota</taxon>
        <taxon>Alphaproteobacteria</taxon>
        <taxon>Rhodobacterales</taxon>
        <taxon>Paracoccaceae</taxon>
        <taxon>Boseongicola</taxon>
    </lineage>
</organism>
<proteinExistence type="predicted"/>
<dbReference type="Pfam" id="PF22558">
    <property type="entry name" value="REase-ARP"/>
    <property type="match status" value="1"/>
</dbReference>
<name>A0A6B0Y751_9RHOB</name>
<dbReference type="InterPro" id="IPR054333">
    <property type="entry name" value="REase-ARP-assoc"/>
</dbReference>
<gene>
    <name evidence="1" type="ORF">F4Y60_12915</name>
</gene>
<dbReference type="EMBL" id="VXRY01000531">
    <property type="protein sequence ID" value="MXY34956.1"/>
    <property type="molecule type" value="Genomic_DNA"/>
</dbReference>
<sequence length="318" mass="35342">MVDCTGYEKLLLGHLWGWADRFHARELDGGPRVSRPPVLSAEFESNAVLVPSNPTRASEIVSAIPRKARHRWFGSFKSSQALAQSVFGALGSFGRLDLLNGVIAECGRPAFLEDARSASLVLEHDVRNLGERRATSIDVLLEAGCRRVAVECKLTERKFGTCSRPQLRPGDSAFEEQHCDGNYRIQRGRRERCSLAEIGVRYWTCLPHLFDWPNDRDLQPCPLSEVYQLARNALAATVTELGISPDSGHVLIIYDARNPEYSVSGAAQRQYESAICASRVPGLIRRLSWQRLAGAFTCAPELRYLLAGLEGKYGIMPE</sequence>
<dbReference type="AlphaFoldDB" id="A0A6B0Y751"/>